<evidence type="ECO:0000313" key="2">
    <source>
        <dbReference type="EMBL" id="QEJ99252.1"/>
    </source>
</evidence>
<evidence type="ECO:0000313" key="3">
    <source>
        <dbReference type="Proteomes" id="UP000323594"/>
    </source>
</evidence>
<dbReference type="InterPro" id="IPR000073">
    <property type="entry name" value="AB_hydrolase_1"/>
</dbReference>
<protein>
    <submittedName>
        <fullName evidence="2">Alpha/beta hydrolase</fullName>
    </submittedName>
</protein>
<dbReference type="InterPro" id="IPR029058">
    <property type="entry name" value="AB_hydrolase_fold"/>
</dbReference>
<dbReference type="SUPFAM" id="SSF53474">
    <property type="entry name" value="alpha/beta-Hydrolases"/>
    <property type="match status" value="1"/>
</dbReference>
<keyword evidence="2" id="KW-0378">Hydrolase</keyword>
<gene>
    <name evidence="2" type="ORF">FUT82_15505</name>
</gene>
<proteinExistence type="predicted"/>
<dbReference type="Proteomes" id="UP000323594">
    <property type="component" value="Chromosome"/>
</dbReference>
<dbReference type="Pfam" id="PF12697">
    <property type="entry name" value="Abhydrolase_6"/>
    <property type="match status" value="1"/>
</dbReference>
<dbReference type="RefSeq" id="WP_024752652.1">
    <property type="nucleotide sequence ID" value="NZ_CP031394.1"/>
</dbReference>
<sequence length="252" mass="28907">MKIHVCGDAAKPKVILLHPMLFCGKGMKMLLPDSMAEDYFFIIPDLSGHGEDETDFVSALSDAKFLKAYLVEWGYTDIYLLFGMSLGAVTALELYALGEIEYESVWLDGCSTYESSRVLVWILKKLFLKKHKKALCDPIRTRKKMIEIYGENSGPFMAEGFLKISEKSIDNVVHACGFVHLPDLSPEESTKFTFEYGEKDMNRRRSERLITERYPKARFIIRRDCGHCQYLSQNPEAFAEIFGVSRKHMPRC</sequence>
<dbReference type="Gene3D" id="3.40.50.1820">
    <property type="entry name" value="alpha/beta hydrolase"/>
    <property type="match status" value="1"/>
</dbReference>
<reference evidence="2 3" key="1">
    <citation type="submission" date="2019-08" db="EMBL/GenBank/DDBJ databases">
        <authorList>
            <person name="Kuhnert P."/>
        </authorList>
    </citation>
    <scope>NUCLEOTIDE SEQUENCE [LARGE SCALE GENOMIC DNA]</scope>
    <source>
        <strain evidence="2 3">B36.5</strain>
    </source>
</reference>
<evidence type="ECO:0000259" key="1">
    <source>
        <dbReference type="Pfam" id="PF12697"/>
    </source>
</evidence>
<accession>A0A7H8VS90</accession>
<name>A0A7H8VS90_TREPH</name>
<feature type="domain" description="AB hydrolase-1" evidence="1">
    <location>
        <begin position="31"/>
        <end position="240"/>
    </location>
</feature>
<dbReference type="EMBL" id="CP042817">
    <property type="protein sequence ID" value="QEJ99252.1"/>
    <property type="molecule type" value="Genomic_DNA"/>
</dbReference>
<dbReference type="GeneID" id="57752114"/>
<dbReference type="AlphaFoldDB" id="A0A7H8VS90"/>
<organism evidence="2 3">
    <name type="scientific">Treponema phagedenis</name>
    <dbReference type="NCBI Taxonomy" id="162"/>
    <lineage>
        <taxon>Bacteria</taxon>
        <taxon>Pseudomonadati</taxon>
        <taxon>Spirochaetota</taxon>
        <taxon>Spirochaetia</taxon>
        <taxon>Spirochaetales</taxon>
        <taxon>Treponemataceae</taxon>
        <taxon>Treponema</taxon>
    </lineage>
</organism>
<dbReference type="GO" id="GO:0016787">
    <property type="term" value="F:hydrolase activity"/>
    <property type="evidence" value="ECO:0007669"/>
    <property type="project" value="UniProtKB-KW"/>
</dbReference>